<proteinExistence type="predicted"/>
<dbReference type="Pfam" id="PF13700">
    <property type="entry name" value="DUF4158"/>
    <property type="match status" value="1"/>
</dbReference>
<evidence type="ECO:0000259" key="1">
    <source>
        <dbReference type="Pfam" id="PF13700"/>
    </source>
</evidence>
<feature type="domain" description="DUF4158" evidence="1">
    <location>
        <begin position="7"/>
        <end position="46"/>
    </location>
</feature>
<evidence type="ECO:0000313" key="2">
    <source>
        <dbReference type="EMBL" id="GAA0717305.1"/>
    </source>
</evidence>
<dbReference type="EMBL" id="BAAAEU010000015">
    <property type="protein sequence ID" value="GAA0717305.1"/>
    <property type="molecule type" value="Genomic_DNA"/>
</dbReference>
<gene>
    <name evidence="2" type="ORF">GCM10009105_24170</name>
</gene>
<accession>A0ABN1IM94</accession>
<name>A0ABN1IM94_9GAMM</name>
<organism evidence="2 3">
    <name type="scientific">Dokdonella soli</name>
    <dbReference type="NCBI Taxonomy" id="529810"/>
    <lineage>
        <taxon>Bacteria</taxon>
        <taxon>Pseudomonadati</taxon>
        <taxon>Pseudomonadota</taxon>
        <taxon>Gammaproteobacteria</taxon>
        <taxon>Lysobacterales</taxon>
        <taxon>Rhodanobacteraceae</taxon>
        <taxon>Dokdonella</taxon>
    </lineage>
</organism>
<dbReference type="RefSeq" id="WP_425545129.1">
    <property type="nucleotide sequence ID" value="NZ_BAAAEU010000015.1"/>
</dbReference>
<dbReference type="Proteomes" id="UP001501523">
    <property type="component" value="Unassembled WGS sequence"/>
</dbReference>
<comment type="caution">
    <text evidence="2">The sequence shown here is derived from an EMBL/GenBank/DDBJ whole genome shotgun (WGS) entry which is preliminary data.</text>
</comment>
<sequence>MSLQIAFLTQEQRDGFGRYVDAPSREELERYFHLSDDDYKILKPLRPKLLHSKVDYKAEIAFSLANANSRPLSAVHERQVSRKLTAERVGLRGILSDLPVLTRDSVRSSDLRIARSPIRQRIRDLLAGVC</sequence>
<protein>
    <recommendedName>
        <fullName evidence="1">DUF4158 domain-containing protein</fullName>
    </recommendedName>
</protein>
<reference evidence="2 3" key="1">
    <citation type="journal article" date="2019" name="Int. J. Syst. Evol. Microbiol.">
        <title>The Global Catalogue of Microorganisms (GCM) 10K type strain sequencing project: providing services to taxonomists for standard genome sequencing and annotation.</title>
        <authorList>
            <consortium name="The Broad Institute Genomics Platform"/>
            <consortium name="The Broad Institute Genome Sequencing Center for Infectious Disease"/>
            <person name="Wu L."/>
            <person name="Ma J."/>
        </authorList>
    </citation>
    <scope>NUCLEOTIDE SEQUENCE [LARGE SCALE GENOMIC DNA]</scope>
    <source>
        <strain evidence="2 3">JCM 15421</strain>
    </source>
</reference>
<evidence type="ECO:0000313" key="3">
    <source>
        <dbReference type="Proteomes" id="UP001501523"/>
    </source>
</evidence>
<keyword evidence="3" id="KW-1185">Reference proteome</keyword>
<dbReference type="InterPro" id="IPR025296">
    <property type="entry name" value="DUF4158"/>
</dbReference>